<dbReference type="SUPFAM" id="SSF49373">
    <property type="entry name" value="Invasin/intimin cell-adhesion fragments"/>
    <property type="match status" value="1"/>
</dbReference>
<dbReference type="Pfam" id="PF02368">
    <property type="entry name" value="Big_2"/>
    <property type="match status" value="1"/>
</dbReference>
<evidence type="ECO:0000259" key="1">
    <source>
        <dbReference type="SMART" id="SM00635"/>
    </source>
</evidence>
<proteinExistence type="predicted"/>
<dbReference type="InterPro" id="IPR051344">
    <property type="entry name" value="Vgb"/>
</dbReference>
<gene>
    <name evidence="2" type="ORF">SAMN04488025_11162</name>
</gene>
<reference evidence="2 3" key="1">
    <citation type="submission" date="2016-10" db="EMBL/GenBank/DDBJ databases">
        <authorList>
            <person name="de Groot N.N."/>
        </authorList>
    </citation>
    <scope>NUCLEOTIDE SEQUENCE [LARGE SCALE GENOMIC DNA]</scope>
    <source>
        <strain evidence="2 3">DSM 44945</strain>
    </source>
</reference>
<dbReference type="AlphaFoldDB" id="A0A1I2N7C8"/>
<dbReference type="STRING" id="201973.SAMN04488025_11162"/>
<dbReference type="InterPro" id="IPR015943">
    <property type="entry name" value="WD40/YVTN_repeat-like_dom_sf"/>
</dbReference>
<sequence length="529" mass="57586">MNLIGGKLFIKIDPGHQMIVMDPDTGTIEAEFVAYSHSPSAIASPDEKVAYYTYGSHLYEYHLETKTTNPVMIGDNPATLGQTAIGWDFVQLDDPDYPGPTLFGFIGNYEGKAFKYNLQTRALKVMTLPLPPQPTDIYNVASGPDGNIYSNGYISGGVGVYSPDTGKLVRYTGGVGQSESIFTLGDKMYFGVYGDAKIYEYDPAKPWKANQNPRLLFSMQSESQNRPRAMTGSEEHHKLFIGTAPYYGQLGGAFAVYDTVTGEKQVYRNIVPNQSVISLAYKDGKVYAGTSIYGGDASVPVEKEAKLFVWDVATGKKIRETVPVPGETAIGALLVGPDGNIWGFAQGTLFIYDPETGEVIYREEKFPNLHYLTGGVDLEIGLDGHIYGTAGGKFFKIDPADKEVTILRDSNSHFLAQDRMGNLYFKNGPSAPYGNTLWRYTLEDKTISVTGVTLDRAELNLSPGDTAELKAEVEPAFATNRTVFWQSDNLGVATVDENGKVKAMAPGTAKITATTEDGDMTATCTVSVK</sequence>
<feature type="domain" description="BIG2" evidence="1">
    <location>
        <begin position="448"/>
        <end position="525"/>
    </location>
</feature>
<dbReference type="InterPro" id="IPR003343">
    <property type="entry name" value="Big_2"/>
</dbReference>
<dbReference type="Gene3D" id="2.60.40.1080">
    <property type="match status" value="1"/>
</dbReference>
<organism evidence="2 3">
    <name type="scientific">Planifilum fulgidum</name>
    <dbReference type="NCBI Taxonomy" id="201973"/>
    <lineage>
        <taxon>Bacteria</taxon>
        <taxon>Bacillati</taxon>
        <taxon>Bacillota</taxon>
        <taxon>Bacilli</taxon>
        <taxon>Bacillales</taxon>
        <taxon>Thermoactinomycetaceae</taxon>
        <taxon>Planifilum</taxon>
    </lineage>
</organism>
<dbReference type="EMBL" id="FOOK01000011">
    <property type="protein sequence ID" value="SFF99000.1"/>
    <property type="molecule type" value="Genomic_DNA"/>
</dbReference>
<dbReference type="SUPFAM" id="SSF63829">
    <property type="entry name" value="Calcium-dependent phosphotriesterase"/>
    <property type="match status" value="1"/>
</dbReference>
<dbReference type="SMART" id="SM00635">
    <property type="entry name" value="BID_2"/>
    <property type="match status" value="1"/>
</dbReference>
<dbReference type="InterPro" id="IPR008964">
    <property type="entry name" value="Invasin/intimin_cell_adhesion"/>
</dbReference>
<dbReference type="Proteomes" id="UP000198661">
    <property type="component" value="Unassembled WGS sequence"/>
</dbReference>
<dbReference type="Gene3D" id="2.130.10.10">
    <property type="entry name" value="YVTN repeat-like/Quinoprotein amine dehydrogenase"/>
    <property type="match status" value="2"/>
</dbReference>
<name>A0A1I2N7C8_9BACL</name>
<keyword evidence="3" id="KW-1185">Reference proteome</keyword>
<evidence type="ECO:0000313" key="2">
    <source>
        <dbReference type="EMBL" id="SFF99000.1"/>
    </source>
</evidence>
<protein>
    <submittedName>
        <fullName evidence="2">Ig-like domain (Group 2)</fullName>
    </submittedName>
</protein>
<dbReference type="PANTHER" id="PTHR40274:SF3">
    <property type="entry name" value="VIRGINIAMYCIN B LYASE"/>
    <property type="match status" value="1"/>
</dbReference>
<accession>A0A1I2N7C8</accession>
<dbReference type="PANTHER" id="PTHR40274">
    <property type="entry name" value="VIRGINIAMYCIN B LYASE"/>
    <property type="match status" value="1"/>
</dbReference>
<evidence type="ECO:0000313" key="3">
    <source>
        <dbReference type="Proteomes" id="UP000198661"/>
    </source>
</evidence>